<dbReference type="Pfam" id="PF13545">
    <property type="entry name" value="HTH_Crp_2"/>
    <property type="match status" value="1"/>
</dbReference>
<evidence type="ECO:0000259" key="4">
    <source>
        <dbReference type="PROSITE" id="PS50042"/>
    </source>
</evidence>
<feature type="domain" description="Cyclic nucleotide-binding" evidence="4">
    <location>
        <begin position="20"/>
        <end position="92"/>
    </location>
</feature>
<dbReference type="GO" id="GO:0003677">
    <property type="term" value="F:DNA binding"/>
    <property type="evidence" value="ECO:0007669"/>
    <property type="project" value="UniProtKB-KW"/>
</dbReference>
<organism evidence="7 8">
    <name type="scientific">Thomasclavelia ramosa</name>
    <dbReference type="NCBI Taxonomy" id="1547"/>
    <lineage>
        <taxon>Bacteria</taxon>
        <taxon>Bacillati</taxon>
        <taxon>Bacillota</taxon>
        <taxon>Erysipelotrichia</taxon>
        <taxon>Erysipelotrichales</taxon>
        <taxon>Coprobacillaceae</taxon>
        <taxon>Thomasclavelia</taxon>
    </lineage>
</organism>
<dbReference type="InterPro" id="IPR018490">
    <property type="entry name" value="cNMP-bd_dom_sf"/>
</dbReference>
<evidence type="ECO:0000313" key="6">
    <source>
        <dbReference type="EMBL" id="MDB7082270.1"/>
    </source>
</evidence>
<dbReference type="AlphaFoldDB" id="A0A3E3EGA0"/>
<dbReference type="Pfam" id="PF00027">
    <property type="entry name" value="cNMP_binding"/>
    <property type="match status" value="1"/>
</dbReference>
<keyword evidence="2" id="KW-0238">DNA-binding</keyword>
<proteinExistence type="predicted"/>
<dbReference type="SUPFAM" id="SSF51206">
    <property type="entry name" value="cAMP-binding domain-like"/>
    <property type="match status" value="1"/>
</dbReference>
<comment type="caution">
    <text evidence="7">The sequence shown here is derived from an EMBL/GenBank/DDBJ whole genome shotgun (WGS) entry which is preliminary data.</text>
</comment>
<dbReference type="CDD" id="cd00038">
    <property type="entry name" value="CAP_ED"/>
    <property type="match status" value="1"/>
</dbReference>
<gene>
    <name evidence="7" type="ORF">DXB93_01920</name>
    <name evidence="6" type="ORF">PM738_00530</name>
</gene>
<dbReference type="Proteomes" id="UP000261032">
    <property type="component" value="Unassembled WGS sequence"/>
</dbReference>
<evidence type="ECO:0000259" key="5">
    <source>
        <dbReference type="PROSITE" id="PS51063"/>
    </source>
</evidence>
<dbReference type="EMBL" id="JAQLKE010000001">
    <property type="protein sequence ID" value="MDB7082270.1"/>
    <property type="molecule type" value="Genomic_DNA"/>
</dbReference>
<evidence type="ECO:0000313" key="7">
    <source>
        <dbReference type="EMBL" id="RGD86945.1"/>
    </source>
</evidence>
<keyword evidence="1" id="KW-0805">Transcription regulation</keyword>
<dbReference type="PROSITE" id="PS50042">
    <property type="entry name" value="CNMP_BINDING_3"/>
    <property type="match status" value="1"/>
</dbReference>
<dbReference type="PROSITE" id="PS51063">
    <property type="entry name" value="HTH_CRP_2"/>
    <property type="match status" value="1"/>
</dbReference>
<dbReference type="GO" id="GO:0005829">
    <property type="term" value="C:cytosol"/>
    <property type="evidence" value="ECO:0007669"/>
    <property type="project" value="TreeGrafter"/>
</dbReference>
<dbReference type="SMART" id="SM00419">
    <property type="entry name" value="HTH_CRP"/>
    <property type="match status" value="1"/>
</dbReference>
<dbReference type="Proteomes" id="UP001211987">
    <property type="component" value="Unassembled WGS sequence"/>
</dbReference>
<feature type="domain" description="HTH crp-type" evidence="5">
    <location>
        <begin position="133"/>
        <end position="195"/>
    </location>
</feature>
<name>A0A3E3EGA0_9FIRM</name>
<dbReference type="InterPro" id="IPR014710">
    <property type="entry name" value="RmlC-like_jellyroll"/>
</dbReference>
<reference evidence="7 8" key="1">
    <citation type="submission" date="2018-08" db="EMBL/GenBank/DDBJ databases">
        <title>A genome reference for cultivated species of the human gut microbiota.</title>
        <authorList>
            <person name="Zou Y."/>
            <person name="Xue W."/>
            <person name="Luo G."/>
        </authorList>
    </citation>
    <scope>NUCLEOTIDE SEQUENCE [LARGE SCALE GENOMIC DNA]</scope>
    <source>
        <strain evidence="7 8">OM06-4</strain>
    </source>
</reference>
<dbReference type="InterPro" id="IPR036390">
    <property type="entry name" value="WH_DNA-bd_sf"/>
</dbReference>
<dbReference type="InterPro" id="IPR012318">
    <property type="entry name" value="HTH_CRP"/>
</dbReference>
<dbReference type="RefSeq" id="WP_003536616.1">
    <property type="nucleotide sequence ID" value="NZ_CAACVM010000001.1"/>
</dbReference>
<reference evidence="6" key="2">
    <citation type="submission" date="2023-01" db="EMBL/GenBank/DDBJ databases">
        <title>Human gut microbiome strain richness.</title>
        <authorList>
            <person name="Chen-Liaw A."/>
        </authorList>
    </citation>
    <scope>NUCLEOTIDE SEQUENCE</scope>
    <source>
        <strain evidence="6">1001217st2_G6_1001217B_191108</strain>
    </source>
</reference>
<accession>A0A3E3EGA0</accession>
<keyword evidence="3" id="KW-0804">Transcription</keyword>
<dbReference type="InterPro" id="IPR000595">
    <property type="entry name" value="cNMP-bd_dom"/>
</dbReference>
<sequence length="203" mass="23497">MKIAENLFNYFKNTGTLIKYQPNDIIYMQEDSSNNLYLILKGRVRVYLISKDGQEITLDIIDKGRIFGESSFLLNTSRPVCVSAIDEVELISCNLENLYPAILESKELTIAIMQLLSSTNDHLTNQVKKAYFYNRHEKIAAFLLEQKKKTISYTHEEIASLTGLNRVTVTKILNDFYQKGWIDLAYRKIIIVDHDELSNYLDK</sequence>
<dbReference type="PANTHER" id="PTHR24567">
    <property type="entry name" value="CRP FAMILY TRANSCRIPTIONAL REGULATORY PROTEIN"/>
    <property type="match status" value="1"/>
</dbReference>
<dbReference type="Gene3D" id="2.60.120.10">
    <property type="entry name" value="Jelly Rolls"/>
    <property type="match status" value="1"/>
</dbReference>
<protein>
    <submittedName>
        <fullName evidence="7">Crp/Fnr family transcriptional regulator</fullName>
    </submittedName>
</protein>
<dbReference type="SUPFAM" id="SSF46785">
    <property type="entry name" value="Winged helix' DNA-binding domain"/>
    <property type="match status" value="1"/>
</dbReference>
<dbReference type="SMART" id="SM00100">
    <property type="entry name" value="cNMP"/>
    <property type="match status" value="1"/>
</dbReference>
<evidence type="ECO:0000256" key="1">
    <source>
        <dbReference type="ARBA" id="ARBA00023015"/>
    </source>
</evidence>
<evidence type="ECO:0000256" key="2">
    <source>
        <dbReference type="ARBA" id="ARBA00023125"/>
    </source>
</evidence>
<dbReference type="InterPro" id="IPR050397">
    <property type="entry name" value="Env_Response_Regulators"/>
</dbReference>
<dbReference type="PANTHER" id="PTHR24567:SF74">
    <property type="entry name" value="HTH-TYPE TRANSCRIPTIONAL REGULATOR ARCR"/>
    <property type="match status" value="1"/>
</dbReference>
<dbReference type="GO" id="GO:0003700">
    <property type="term" value="F:DNA-binding transcription factor activity"/>
    <property type="evidence" value="ECO:0007669"/>
    <property type="project" value="TreeGrafter"/>
</dbReference>
<evidence type="ECO:0000256" key="3">
    <source>
        <dbReference type="ARBA" id="ARBA00023163"/>
    </source>
</evidence>
<dbReference type="EMBL" id="QUSL01000002">
    <property type="protein sequence ID" value="RGD86945.1"/>
    <property type="molecule type" value="Genomic_DNA"/>
</dbReference>
<evidence type="ECO:0000313" key="8">
    <source>
        <dbReference type="Proteomes" id="UP000261032"/>
    </source>
</evidence>